<comment type="pathway">
    <text evidence="1">Mycotoxin biosynthesis.</text>
</comment>
<evidence type="ECO:0000313" key="5">
    <source>
        <dbReference type="EMBL" id="KAF7322291.1"/>
    </source>
</evidence>
<keyword evidence="2" id="KW-0560">Oxidoreductase</keyword>
<dbReference type="OrthoDB" id="3687641at2759"/>
<dbReference type="EMBL" id="JACAZE010000001">
    <property type="protein sequence ID" value="KAF7322291.1"/>
    <property type="molecule type" value="Genomic_DNA"/>
</dbReference>
<dbReference type="Pfam" id="PF11807">
    <property type="entry name" value="UstYa"/>
    <property type="match status" value="1"/>
</dbReference>
<reference evidence="5" key="1">
    <citation type="submission" date="2020-05" db="EMBL/GenBank/DDBJ databases">
        <title>Mycena genomes resolve the evolution of fungal bioluminescence.</title>
        <authorList>
            <person name="Tsai I.J."/>
        </authorList>
    </citation>
    <scope>NUCLEOTIDE SEQUENCE</scope>
    <source>
        <strain evidence="5">110903Hualien_Pintung</strain>
    </source>
</reference>
<dbReference type="PANTHER" id="PTHR33365">
    <property type="entry name" value="YALI0B05434P"/>
    <property type="match status" value="1"/>
</dbReference>
<comment type="similarity">
    <text evidence="3">Belongs to the ustYa family.</text>
</comment>
<dbReference type="AlphaFoldDB" id="A0A8H6WM73"/>
<evidence type="ECO:0000256" key="2">
    <source>
        <dbReference type="ARBA" id="ARBA00023002"/>
    </source>
</evidence>
<feature type="signal peptide" evidence="4">
    <location>
        <begin position="1"/>
        <end position="24"/>
    </location>
</feature>
<proteinExistence type="inferred from homology"/>
<dbReference type="InterPro" id="IPR021765">
    <property type="entry name" value="UstYa-like"/>
</dbReference>
<sequence length="207" mass="23211">MVFFYASLSLAFFAALLPASGRNAQTMPFNPAVSSDFYIREHRFASVWNTPSLDLTSRKAGEGMSPVWNLPLDTVLMEVHNSARYAINGSEADAEWAALIPPGGGIVHVGPDKQPFMLSMFHQLRCLDIIRKDYHAGITGARDAPSAATQHCTNYLRQMLLCRSDRRLERFVDIYALHSVAFRGTRTCRDWEAVYQTMDGLASLDEY</sequence>
<gene>
    <name evidence="5" type="ORF">HMN09_00006700</name>
</gene>
<keyword evidence="6" id="KW-1185">Reference proteome</keyword>
<evidence type="ECO:0000313" key="6">
    <source>
        <dbReference type="Proteomes" id="UP000613580"/>
    </source>
</evidence>
<organism evidence="5 6">
    <name type="scientific">Mycena chlorophos</name>
    <name type="common">Agaric fungus</name>
    <name type="synonym">Agaricus chlorophos</name>
    <dbReference type="NCBI Taxonomy" id="658473"/>
    <lineage>
        <taxon>Eukaryota</taxon>
        <taxon>Fungi</taxon>
        <taxon>Dikarya</taxon>
        <taxon>Basidiomycota</taxon>
        <taxon>Agaricomycotina</taxon>
        <taxon>Agaricomycetes</taxon>
        <taxon>Agaricomycetidae</taxon>
        <taxon>Agaricales</taxon>
        <taxon>Marasmiineae</taxon>
        <taxon>Mycenaceae</taxon>
        <taxon>Mycena</taxon>
    </lineage>
</organism>
<evidence type="ECO:0000256" key="1">
    <source>
        <dbReference type="ARBA" id="ARBA00004685"/>
    </source>
</evidence>
<feature type="chain" id="PRO_5034921676" evidence="4">
    <location>
        <begin position="25"/>
        <end position="207"/>
    </location>
</feature>
<dbReference type="GO" id="GO:0043386">
    <property type="term" value="P:mycotoxin biosynthetic process"/>
    <property type="evidence" value="ECO:0007669"/>
    <property type="project" value="InterPro"/>
</dbReference>
<comment type="caution">
    <text evidence="5">The sequence shown here is derived from an EMBL/GenBank/DDBJ whole genome shotgun (WGS) entry which is preliminary data.</text>
</comment>
<protein>
    <submittedName>
        <fullName evidence="5">Uncharacterized protein</fullName>
    </submittedName>
</protein>
<accession>A0A8H6WM73</accession>
<evidence type="ECO:0000256" key="4">
    <source>
        <dbReference type="SAM" id="SignalP"/>
    </source>
</evidence>
<evidence type="ECO:0000256" key="3">
    <source>
        <dbReference type="ARBA" id="ARBA00035112"/>
    </source>
</evidence>
<name>A0A8H6WM73_MYCCL</name>
<keyword evidence="4" id="KW-0732">Signal</keyword>
<dbReference type="Proteomes" id="UP000613580">
    <property type="component" value="Unassembled WGS sequence"/>
</dbReference>
<dbReference type="GO" id="GO:0016491">
    <property type="term" value="F:oxidoreductase activity"/>
    <property type="evidence" value="ECO:0007669"/>
    <property type="project" value="UniProtKB-KW"/>
</dbReference>
<dbReference type="PANTHER" id="PTHR33365:SF11">
    <property type="entry name" value="TAT PATHWAY SIGNAL SEQUENCE"/>
    <property type="match status" value="1"/>
</dbReference>